<dbReference type="EMBL" id="BOLY01000002">
    <property type="protein sequence ID" value="GIZ40886.1"/>
    <property type="molecule type" value="Genomic_DNA"/>
</dbReference>
<evidence type="ECO:0000313" key="4">
    <source>
        <dbReference type="Proteomes" id="UP000825890"/>
    </source>
</evidence>
<feature type="region of interest" description="Disordered" evidence="1">
    <location>
        <begin position="516"/>
        <end position="567"/>
    </location>
</feature>
<dbReference type="RefSeq" id="XP_044655373.1">
    <property type="nucleotide sequence ID" value="XM_044799438.1"/>
</dbReference>
<proteinExistence type="predicted"/>
<dbReference type="Pfam" id="PF00856">
    <property type="entry name" value="SET"/>
    <property type="match status" value="1"/>
</dbReference>
<organism evidence="3 4">
    <name type="scientific">Cercospora kikuchii</name>
    <dbReference type="NCBI Taxonomy" id="84275"/>
    <lineage>
        <taxon>Eukaryota</taxon>
        <taxon>Fungi</taxon>
        <taxon>Dikarya</taxon>
        <taxon>Ascomycota</taxon>
        <taxon>Pezizomycotina</taxon>
        <taxon>Dothideomycetes</taxon>
        <taxon>Dothideomycetidae</taxon>
        <taxon>Mycosphaerellales</taxon>
        <taxon>Mycosphaerellaceae</taxon>
        <taxon>Cercospora</taxon>
    </lineage>
</organism>
<dbReference type="GO" id="GO:0005634">
    <property type="term" value="C:nucleus"/>
    <property type="evidence" value="ECO:0007669"/>
    <property type="project" value="TreeGrafter"/>
</dbReference>
<protein>
    <recommendedName>
        <fullName evidence="2">SET domain-containing protein</fullName>
    </recommendedName>
</protein>
<reference evidence="3 4" key="1">
    <citation type="submission" date="2021-01" db="EMBL/GenBank/DDBJ databases">
        <title>Cercospora kikuchii MAFF 305040 whole genome shotgun sequence.</title>
        <authorList>
            <person name="Kashiwa T."/>
            <person name="Suzuki T."/>
        </authorList>
    </citation>
    <scope>NUCLEOTIDE SEQUENCE [LARGE SCALE GENOMIC DNA]</scope>
    <source>
        <strain evidence="3 4">MAFF 305040</strain>
    </source>
</reference>
<dbReference type="Proteomes" id="UP000825890">
    <property type="component" value="Unassembled WGS sequence"/>
</dbReference>
<sequence length="567" mass="64618">MDIPFDPSKWQPTRGYETWEKQYSETEILQLGQILASNTKEILSHPYDARTWIKRSYTLKLLRYPELAAGDGFKAAKLCRDVVEVLEGNTKPNFRLGWNMGFWMRHEEDEDDEDGSGGGFMDGVDDDVEEYWAGSKESLHDVDLDEEHDLQAVKFATLLSEAEKMILDNLDYAPNREEGLYSPRAYPWMKEEHWGRTDKTLEDIEKEFQEAHRKRCGAKESVPCFSKRHAFGVGIGPNDGKDVIGVFANRDLVENEVVLIDKSRLWGCAGPGTAESSLVNRGRSSNLYGGTGCLDELHPNDQNDAVEHGLRWIRDRLCAEAPHTILMARCLLACVQDNISHPLDHTLIARLTPHYDPNLRKIFCLDKDISILNEALTRFGIDIFANHNFDTWVLFTLEARVANNAWSDPQAACLSPLFALINHSCDPNLSWRSLTDHRTLILETKRPIKAGEQLFIEYDAFQHHKPVKERRAKLRLWMSEDCVCTRCVEEVKAEEEKHAVAAAGVKGVEENFEGEVTPGWMDEKPAELPEDGVKEGKWEGLWKEKKNRRKGKGKGRQQKGRQDSLSP</sequence>
<dbReference type="AlphaFoldDB" id="A0A9P3CDR0"/>
<dbReference type="GeneID" id="68289782"/>
<feature type="compositionally biased region" description="Basic residues" evidence="1">
    <location>
        <begin position="545"/>
        <end position="559"/>
    </location>
</feature>
<dbReference type="CDD" id="cd20071">
    <property type="entry name" value="SET_SMYD"/>
    <property type="match status" value="1"/>
</dbReference>
<dbReference type="PROSITE" id="PS50280">
    <property type="entry name" value="SET"/>
    <property type="match status" value="1"/>
</dbReference>
<feature type="domain" description="SET" evidence="2">
    <location>
        <begin position="231"/>
        <end position="459"/>
    </location>
</feature>
<name>A0A9P3CDR0_9PEZI</name>
<dbReference type="PANTHER" id="PTHR12197:SF251">
    <property type="entry name" value="EG:BACR7C10.4 PROTEIN"/>
    <property type="match status" value="1"/>
</dbReference>
<evidence type="ECO:0000313" key="3">
    <source>
        <dbReference type="EMBL" id="GIZ40886.1"/>
    </source>
</evidence>
<dbReference type="InterPro" id="IPR046341">
    <property type="entry name" value="SET_dom_sf"/>
</dbReference>
<dbReference type="PANTHER" id="PTHR12197">
    <property type="entry name" value="HISTONE-LYSINE N-METHYLTRANSFERASE SMYD"/>
    <property type="match status" value="1"/>
</dbReference>
<feature type="compositionally biased region" description="Basic and acidic residues" evidence="1">
    <location>
        <begin position="521"/>
        <end position="544"/>
    </location>
</feature>
<comment type="caution">
    <text evidence="3">The sequence shown here is derived from an EMBL/GenBank/DDBJ whole genome shotgun (WGS) entry which is preliminary data.</text>
</comment>
<dbReference type="InterPro" id="IPR001214">
    <property type="entry name" value="SET_dom"/>
</dbReference>
<accession>A0A9P3CDR0</accession>
<dbReference type="SUPFAM" id="SSF82199">
    <property type="entry name" value="SET domain"/>
    <property type="match status" value="1"/>
</dbReference>
<gene>
    <name evidence="3" type="ORF">CKM354_000420700</name>
</gene>
<dbReference type="InterPro" id="IPR050869">
    <property type="entry name" value="H3K4_H4K5_MeTrfase"/>
</dbReference>
<keyword evidence="4" id="KW-1185">Reference proteome</keyword>
<dbReference type="SMART" id="SM00317">
    <property type="entry name" value="SET"/>
    <property type="match status" value="1"/>
</dbReference>
<evidence type="ECO:0000256" key="1">
    <source>
        <dbReference type="SAM" id="MobiDB-lite"/>
    </source>
</evidence>
<dbReference type="OrthoDB" id="438641at2759"/>
<evidence type="ECO:0000259" key="2">
    <source>
        <dbReference type="PROSITE" id="PS50280"/>
    </source>
</evidence>
<dbReference type="Gene3D" id="2.170.270.10">
    <property type="entry name" value="SET domain"/>
    <property type="match status" value="1"/>
</dbReference>